<gene>
    <name evidence="3" type="ORF">DFJ43DRAFT_890479</name>
</gene>
<comment type="caution">
    <text evidence="3">The sequence shown here is derived from an EMBL/GenBank/DDBJ whole genome shotgun (WGS) entry which is preliminary data.</text>
</comment>
<feature type="compositionally biased region" description="Polar residues" evidence="2">
    <location>
        <begin position="243"/>
        <end position="253"/>
    </location>
</feature>
<protein>
    <submittedName>
        <fullName evidence="3">Uncharacterized protein</fullName>
    </submittedName>
</protein>
<feature type="coiled-coil region" evidence="1">
    <location>
        <begin position="124"/>
        <end position="158"/>
    </location>
</feature>
<evidence type="ECO:0000313" key="4">
    <source>
        <dbReference type="Proteomes" id="UP001176059"/>
    </source>
</evidence>
<feature type="region of interest" description="Disordered" evidence="2">
    <location>
        <begin position="243"/>
        <end position="288"/>
    </location>
</feature>
<dbReference type="AlphaFoldDB" id="A0AA38JA78"/>
<dbReference type="Proteomes" id="UP001176059">
    <property type="component" value="Unassembled WGS sequence"/>
</dbReference>
<evidence type="ECO:0000313" key="3">
    <source>
        <dbReference type="EMBL" id="KAJ3713769.1"/>
    </source>
</evidence>
<feature type="region of interest" description="Disordered" evidence="2">
    <location>
        <begin position="170"/>
        <end position="211"/>
    </location>
</feature>
<keyword evidence="4" id="KW-1185">Reference proteome</keyword>
<proteinExistence type="predicted"/>
<feature type="compositionally biased region" description="Polar residues" evidence="2">
    <location>
        <begin position="279"/>
        <end position="288"/>
    </location>
</feature>
<organism evidence="3 4">
    <name type="scientific">Lentinula guzmanii</name>
    <dbReference type="NCBI Taxonomy" id="2804957"/>
    <lineage>
        <taxon>Eukaryota</taxon>
        <taxon>Fungi</taxon>
        <taxon>Dikarya</taxon>
        <taxon>Basidiomycota</taxon>
        <taxon>Agaricomycotina</taxon>
        <taxon>Agaricomycetes</taxon>
        <taxon>Agaricomycetidae</taxon>
        <taxon>Agaricales</taxon>
        <taxon>Marasmiineae</taxon>
        <taxon>Omphalotaceae</taxon>
        <taxon>Lentinula</taxon>
    </lineage>
</organism>
<evidence type="ECO:0000256" key="2">
    <source>
        <dbReference type="SAM" id="MobiDB-lite"/>
    </source>
</evidence>
<dbReference type="EMBL" id="JANVFO010000096">
    <property type="protein sequence ID" value="KAJ3713769.1"/>
    <property type="molecule type" value="Genomic_DNA"/>
</dbReference>
<name>A0AA38JA78_9AGAR</name>
<keyword evidence="1" id="KW-0175">Coiled coil</keyword>
<sequence>MSSTHLAPSSTNQLVIDTTMSLMEHEKHANQSLIDTIIALVEHTASDKLKLVDMNLIPLLEWAKDYAGRRFRYTQVVRILRSGGQLKESKHREMAENALKAGDCFILARAEVDWEGDWVHPQWKKAAIKRAEEQKRTVNEELENRERVEQLLSRARDLCETTVDDLRFSYSEDEDLDDGESPRVGASHPSLKCETKIESSNSSRSPRCLTEDVAESEVKPISEMLVLKSQGAMTNSVARAQAFSSTPQVSQRAVSAKQKRQPETPLQSDHHKRSRTDDSCNMVTSSNQAPSLPLPHALLPFDFRGLSKDAQFCLHNAMKIEKRSVNETLFELFQCNRPITINEAYFKEVSRTLPPCLNCSKRNVLCVWSSYRARCQHCCIHNQKCGFSDLFRWHRVCYQLPDHNPADIRQIFEQTPSNSDPFWYERALK</sequence>
<accession>A0AA38JA78</accession>
<reference evidence="3" key="1">
    <citation type="submission" date="2022-08" db="EMBL/GenBank/DDBJ databases">
        <authorList>
            <consortium name="DOE Joint Genome Institute"/>
            <person name="Min B."/>
            <person name="Sierra-Patev S."/>
            <person name="Naranjo-Ortiz M."/>
            <person name="Looney B."/>
            <person name="Konkel Z."/>
            <person name="Slot J.C."/>
            <person name="Sakamoto Y."/>
            <person name="Steenwyk J.L."/>
            <person name="Rokas A."/>
            <person name="Carro J."/>
            <person name="Camarero S."/>
            <person name="Ferreira P."/>
            <person name="Molpeceres G."/>
            <person name="Ruiz-duenas F.J."/>
            <person name="Serrano A."/>
            <person name="Henrissat B."/>
            <person name="Drula E."/>
            <person name="Hughes K.W."/>
            <person name="Mata J.L."/>
            <person name="Ishikawa N.K."/>
            <person name="Vargas-Isla R."/>
            <person name="Ushijima S."/>
            <person name="Smith C.A."/>
            <person name="Ahrendt S."/>
            <person name="Andreopoulos W."/>
            <person name="He G."/>
            <person name="LaButti K."/>
            <person name="Lipzen A."/>
            <person name="Ng V."/>
            <person name="Riley R."/>
            <person name="Sandor L."/>
            <person name="Barry K."/>
            <person name="Martinez A.T."/>
            <person name="Xiao Y."/>
            <person name="Gibbons J.G."/>
            <person name="Terashima K."/>
            <person name="Hibbett D.S."/>
            <person name="Grigoriev I.V."/>
        </authorList>
    </citation>
    <scope>NUCLEOTIDE SEQUENCE</scope>
    <source>
        <strain evidence="3">ET3784</strain>
    </source>
</reference>
<reference evidence="3" key="2">
    <citation type="journal article" date="2023" name="Proc. Natl. Acad. Sci. U.S.A.">
        <title>A global phylogenomic analysis of the shiitake genus Lentinula.</title>
        <authorList>
            <person name="Sierra-Patev S."/>
            <person name="Min B."/>
            <person name="Naranjo-Ortiz M."/>
            <person name="Looney B."/>
            <person name="Konkel Z."/>
            <person name="Slot J.C."/>
            <person name="Sakamoto Y."/>
            <person name="Steenwyk J.L."/>
            <person name="Rokas A."/>
            <person name="Carro J."/>
            <person name="Camarero S."/>
            <person name="Ferreira P."/>
            <person name="Molpeceres G."/>
            <person name="Ruiz-Duenas F.J."/>
            <person name="Serrano A."/>
            <person name="Henrissat B."/>
            <person name="Drula E."/>
            <person name="Hughes K.W."/>
            <person name="Mata J.L."/>
            <person name="Ishikawa N.K."/>
            <person name="Vargas-Isla R."/>
            <person name="Ushijima S."/>
            <person name="Smith C.A."/>
            <person name="Donoghue J."/>
            <person name="Ahrendt S."/>
            <person name="Andreopoulos W."/>
            <person name="He G."/>
            <person name="LaButti K."/>
            <person name="Lipzen A."/>
            <person name="Ng V."/>
            <person name="Riley R."/>
            <person name="Sandor L."/>
            <person name="Barry K."/>
            <person name="Martinez A.T."/>
            <person name="Xiao Y."/>
            <person name="Gibbons J.G."/>
            <person name="Terashima K."/>
            <person name="Grigoriev I.V."/>
            <person name="Hibbett D."/>
        </authorList>
    </citation>
    <scope>NUCLEOTIDE SEQUENCE</scope>
    <source>
        <strain evidence="3">ET3784</strain>
    </source>
</reference>
<evidence type="ECO:0000256" key="1">
    <source>
        <dbReference type="SAM" id="Coils"/>
    </source>
</evidence>